<keyword evidence="1" id="KW-0472">Membrane</keyword>
<reference evidence="2 3" key="1">
    <citation type="journal article" date="2015" name="Nature">
        <title>rRNA introns, odd ribosomes, and small enigmatic genomes across a large radiation of phyla.</title>
        <authorList>
            <person name="Brown C.T."/>
            <person name="Hug L.A."/>
            <person name="Thomas B.C."/>
            <person name="Sharon I."/>
            <person name="Castelle C.J."/>
            <person name="Singh A."/>
            <person name="Wilkins M.J."/>
            <person name="Williams K.H."/>
            <person name="Banfield J.F."/>
        </authorList>
    </citation>
    <scope>NUCLEOTIDE SEQUENCE [LARGE SCALE GENOMIC DNA]</scope>
</reference>
<name>A0A0G1IV95_9BACT</name>
<keyword evidence="1" id="KW-0812">Transmembrane</keyword>
<dbReference type="EMBL" id="LCIT01000005">
    <property type="protein sequence ID" value="KKT63306.1"/>
    <property type="molecule type" value="Genomic_DNA"/>
</dbReference>
<sequence>MSVLNLTFSYVRPYIYQASGALEDLNFRKKKNLLKNLAIIFIVLTAFYVYLTGTIVAKNLQRENLVNLLNKTEFENAEAESIFINEGYGKGMAYFIARGYEEPKNIRVIKKAGNVAVKNVEKQNFY</sequence>
<proteinExistence type="predicted"/>
<evidence type="ECO:0000256" key="1">
    <source>
        <dbReference type="SAM" id="Phobius"/>
    </source>
</evidence>
<organism evidence="2 3">
    <name type="scientific">Candidatus Giovannonibacteria bacterium GW2011_GWA2_44_26</name>
    <dbReference type="NCBI Taxonomy" id="1618648"/>
    <lineage>
        <taxon>Bacteria</taxon>
        <taxon>Candidatus Giovannoniibacteriota</taxon>
    </lineage>
</organism>
<dbReference type="Proteomes" id="UP000033945">
    <property type="component" value="Unassembled WGS sequence"/>
</dbReference>
<accession>A0A0G1IV95</accession>
<comment type="caution">
    <text evidence="2">The sequence shown here is derived from an EMBL/GenBank/DDBJ whole genome shotgun (WGS) entry which is preliminary data.</text>
</comment>
<evidence type="ECO:0000313" key="3">
    <source>
        <dbReference type="Proteomes" id="UP000033945"/>
    </source>
</evidence>
<evidence type="ECO:0000313" key="2">
    <source>
        <dbReference type="EMBL" id="KKT63306.1"/>
    </source>
</evidence>
<dbReference type="AlphaFoldDB" id="A0A0G1IV95"/>
<protein>
    <submittedName>
        <fullName evidence="2">Uncharacterized protein</fullName>
    </submittedName>
</protein>
<feature type="transmembrane region" description="Helical" evidence="1">
    <location>
        <begin position="37"/>
        <end position="57"/>
    </location>
</feature>
<keyword evidence="1" id="KW-1133">Transmembrane helix</keyword>
<gene>
    <name evidence="2" type="ORF">UW55_C0005G0021</name>
</gene>